<evidence type="ECO:0000313" key="2">
    <source>
        <dbReference type="Proteomes" id="UP000016511"/>
    </source>
</evidence>
<sequence length="76" mass="8692">MVPSLAFSLVLILSHFTFTLQKNGDCARNVNLRAYKFVVCDSHTILLISFQRILFKYCREICSAVYKVQTPDCPFG</sequence>
<evidence type="ECO:0000313" key="1">
    <source>
        <dbReference type="EMBL" id="ERI11104.1"/>
    </source>
</evidence>
<dbReference type="Proteomes" id="UP000016511">
    <property type="component" value="Unassembled WGS sequence"/>
</dbReference>
<reference evidence="1 2" key="1">
    <citation type="submission" date="2013-08" db="EMBL/GenBank/DDBJ databases">
        <authorList>
            <person name="Weinstock G."/>
            <person name="Sodergren E."/>
            <person name="Wylie T."/>
            <person name="Fulton L."/>
            <person name="Fulton R."/>
            <person name="Fronick C."/>
            <person name="O'Laughlin M."/>
            <person name="Godfrey J."/>
            <person name="Miner T."/>
            <person name="Herter B."/>
            <person name="Appelbaum E."/>
            <person name="Cordes M."/>
            <person name="Lek S."/>
            <person name="Wollam A."/>
            <person name="Pepin K.H."/>
            <person name="Palsikar V.B."/>
            <person name="Mitreva M."/>
            <person name="Wilson R.K."/>
        </authorList>
    </citation>
    <scope>NUCLEOTIDE SEQUENCE [LARGE SCALE GENOMIC DNA]</scope>
    <source>
        <strain evidence="1 2">ATCC 12856</strain>
    </source>
</reference>
<name>U1WR55_ANEAE</name>
<accession>U1WR55</accession>
<dbReference type="EMBL" id="AWSJ01000053">
    <property type="protein sequence ID" value="ERI11104.1"/>
    <property type="molecule type" value="Genomic_DNA"/>
</dbReference>
<protein>
    <submittedName>
        <fullName evidence="1">Uncharacterized protein</fullName>
    </submittedName>
</protein>
<comment type="caution">
    <text evidence="1">The sequence shown here is derived from an EMBL/GenBank/DDBJ whole genome shotgun (WGS) entry which is preliminary data.</text>
</comment>
<keyword evidence="2" id="KW-1185">Reference proteome</keyword>
<organism evidence="1 2">
    <name type="scientific">Aneurinibacillus aneurinilyticus ATCC 12856</name>
    <dbReference type="NCBI Taxonomy" id="649747"/>
    <lineage>
        <taxon>Bacteria</taxon>
        <taxon>Bacillati</taxon>
        <taxon>Bacillota</taxon>
        <taxon>Bacilli</taxon>
        <taxon>Bacillales</taxon>
        <taxon>Paenibacillaceae</taxon>
        <taxon>Aneurinibacillus group</taxon>
        <taxon>Aneurinibacillus</taxon>
    </lineage>
</organism>
<dbReference type="AlphaFoldDB" id="U1WR55"/>
<proteinExistence type="predicted"/>
<dbReference type="HOGENOM" id="CLU_2646602_0_0_9"/>
<gene>
    <name evidence="1" type="ORF">HMPREF0083_00807</name>
</gene>